<dbReference type="Proteomes" id="UP000246132">
    <property type="component" value="Unassembled WGS sequence"/>
</dbReference>
<sequence length="396" mass="42196">MCNLQARGRALWSPAVSERGRSVLCRNVILAVTALAVAGCATGPTSFAPVSAVPEGAVIEPLLVATTRAPSAEGALGYATSRSAALSFADVRVSIPPDREPGDLNYPRRNVDPRRDFVAAGVETGLDRTAFEERLNERLSALPAGERGVFVFVHGYNTDFAEGVFLQAQIAHDFEVPGTSVNFSWASAGMPPAYLFDRESAQIARDDLVETLRIVARSAATEVAVMGHSMGGVLVMEALRQLSLTGDTETLGRIGVVVLASPDIDVDLFKRQYHAIAPKPPAWLIFVSRRDPALRASSRLRGGAPRVGSGSDVDELNRLGIAVIDLTTVGGRDLRGEHTRFASSPLVIAMIRDAERVRTSLGRSDARALEAAADDWNTLGASVANVLRLPQAPARP</sequence>
<dbReference type="PANTHER" id="PTHR36513:SF1">
    <property type="entry name" value="TRANSMEMBRANE PROTEIN"/>
    <property type="match status" value="1"/>
</dbReference>
<dbReference type="SUPFAM" id="SSF53474">
    <property type="entry name" value="alpha/beta-Hydrolases"/>
    <property type="match status" value="1"/>
</dbReference>
<reference evidence="1 2" key="1">
    <citation type="journal article" date="2018" name="Int. J. Syst. Bacteriol.">
        <title>Oceaniradius stylonemae gen. nov., sp. nov., isolated from a red alga, Stylonema cornu-cervi.</title>
        <authorList>
            <person name="Jeong S."/>
        </authorList>
    </citation>
    <scope>NUCLEOTIDE SEQUENCE [LARGE SCALE GENOMIC DNA]</scope>
    <source>
        <strain evidence="1 2">StC1</strain>
    </source>
</reference>
<protein>
    <submittedName>
        <fullName evidence="1">Alpha/beta fold hydrolase</fullName>
    </submittedName>
</protein>
<organism evidence="1 2">
    <name type="scientific">Oceaniradius stylonematis</name>
    <dbReference type="NCBI Taxonomy" id="2184161"/>
    <lineage>
        <taxon>Bacteria</taxon>
        <taxon>Pseudomonadati</taxon>
        <taxon>Pseudomonadota</taxon>
        <taxon>Alphaproteobacteria</taxon>
        <taxon>Hyphomicrobiales</taxon>
        <taxon>Ahrensiaceae</taxon>
        <taxon>Oceaniradius</taxon>
    </lineage>
</organism>
<gene>
    <name evidence="1" type="ORF">DEM25_013900</name>
</gene>
<dbReference type="GO" id="GO:0016787">
    <property type="term" value="F:hydrolase activity"/>
    <property type="evidence" value="ECO:0007669"/>
    <property type="project" value="UniProtKB-KW"/>
</dbReference>
<comment type="caution">
    <text evidence="1">The sequence shown here is derived from an EMBL/GenBank/DDBJ whole genome shotgun (WGS) entry which is preliminary data.</text>
</comment>
<dbReference type="AlphaFoldDB" id="A0A3A8A753"/>
<name>A0A3A8A753_9HYPH</name>
<dbReference type="Pfam" id="PF05990">
    <property type="entry name" value="DUF900"/>
    <property type="match status" value="1"/>
</dbReference>
<evidence type="ECO:0000313" key="1">
    <source>
        <dbReference type="EMBL" id="RKF05696.1"/>
    </source>
</evidence>
<dbReference type="InterPro" id="IPR029058">
    <property type="entry name" value="AB_hydrolase_fold"/>
</dbReference>
<keyword evidence="1" id="KW-0378">Hydrolase</keyword>
<dbReference type="PIRSF" id="PIRSF033909">
    <property type="entry name" value="UCP033909"/>
    <property type="match status" value="1"/>
</dbReference>
<dbReference type="PANTHER" id="PTHR36513">
    <property type="entry name" value="ABC TRANSMEMBRANE TYPE-1 DOMAIN-CONTAINING PROTEIN"/>
    <property type="match status" value="1"/>
</dbReference>
<dbReference type="InterPro" id="IPR010297">
    <property type="entry name" value="DUF900_hydrolase"/>
</dbReference>
<dbReference type="InterPro" id="IPR014586">
    <property type="entry name" value="UCP033909"/>
</dbReference>
<proteinExistence type="predicted"/>
<dbReference type="Gene3D" id="3.40.50.1820">
    <property type="entry name" value="alpha/beta hydrolase"/>
    <property type="match status" value="1"/>
</dbReference>
<dbReference type="EMBL" id="QFWV02000008">
    <property type="protein sequence ID" value="RKF05696.1"/>
    <property type="molecule type" value="Genomic_DNA"/>
</dbReference>
<evidence type="ECO:0000313" key="2">
    <source>
        <dbReference type="Proteomes" id="UP000246132"/>
    </source>
</evidence>
<keyword evidence="2" id="KW-1185">Reference proteome</keyword>
<accession>A0A3A8A753</accession>